<feature type="transmembrane region" description="Helical" evidence="14">
    <location>
        <begin position="1108"/>
        <end position="1132"/>
    </location>
</feature>
<feature type="transmembrane region" description="Helical" evidence="14">
    <location>
        <begin position="1057"/>
        <end position="1079"/>
    </location>
</feature>
<feature type="transmembrane region" description="Helical" evidence="14">
    <location>
        <begin position="833"/>
        <end position="856"/>
    </location>
</feature>
<feature type="transmembrane region" description="Helical" evidence="14">
    <location>
        <begin position="508"/>
        <end position="528"/>
    </location>
</feature>
<feature type="transmembrane region" description="Helical" evidence="14">
    <location>
        <begin position="624"/>
        <end position="649"/>
    </location>
</feature>
<dbReference type="Proteomes" id="UP000796761">
    <property type="component" value="Unassembled WGS sequence"/>
</dbReference>
<feature type="transmembrane region" description="Helical" evidence="14">
    <location>
        <begin position="1201"/>
        <end position="1220"/>
    </location>
</feature>
<evidence type="ECO:0000256" key="6">
    <source>
        <dbReference type="ARBA" id="ARBA00022448"/>
    </source>
</evidence>
<feature type="transmembrane region" description="Helical" evidence="14">
    <location>
        <begin position="995"/>
        <end position="1015"/>
    </location>
</feature>
<feature type="transmembrane region" description="Helical" evidence="14">
    <location>
        <begin position="1856"/>
        <end position="1875"/>
    </location>
</feature>
<feature type="transmembrane region" description="Helical" evidence="14">
    <location>
        <begin position="443"/>
        <end position="466"/>
    </location>
</feature>
<dbReference type="PROSITE" id="PS00217">
    <property type="entry name" value="SUGAR_TRANSPORT_2"/>
    <property type="match status" value="4"/>
</dbReference>
<evidence type="ECO:0000256" key="13">
    <source>
        <dbReference type="ARBA" id="ARBA00031099"/>
    </source>
</evidence>
<feature type="transmembrane region" description="Helical" evidence="14">
    <location>
        <begin position="1925"/>
        <end position="1945"/>
    </location>
</feature>
<feature type="transmembrane region" description="Helical" evidence="14">
    <location>
        <begin position="1763"/>
        <end position="1786"/>
    </location>
</feature>
<dbReference type="Pfam" id="PF00083">
    <property type="entry name" value="Sugar_tr"/>
    <property type="match status" value="4"/>
</dbReference>
<evidence type="ECO:0000256" key="1">
    <source>
        <dbReference type="ARBA" id="ARBA00000590"/>
    </source>
</evidence>
<feature type="transmembrane region" description="Helical" evidence="14">
    <location>
        <begin position="716"/>
        <end position="737"/>
    </location>
</feature>
<feature type="domain" description="Major facilitator superfamily (MFS) profile" evidence="15">
    <location>
        <begin position="576"/>
        <end position="1019"/>
    </location>
</feature>
<feature type="transmembrane region" description="Helical" evidence="14">
    <location>
        <begin position="868"/>
        <end position="891"/>
    </location>
</feature>
<dbReference type="NCBIfam" id="TIGR00879">
    <property type="entry name" value="SP"/>
    <property type="match status" value="3"/>
</dbReference>
<evidence type="ECO:0000256" key="14">
    <source>
        <dbReference type="SAM" id="Phobius"/>
    </source>
</evidence>
<evidence type="ECO:0000313" key="16">
    <source>
        <dbReference type="EMBL" id="TRZ20971.1"/>
    </source>
</evidence>
<dbReference type="PANTHER" id="PTHR23503:SF22">
    <property type="entry name" value="SOLUTE CARRIER FAMILY 2, FACILITATED GLUCOSE TRANSPORTER MEMBER 11"/>
    <property type="match status" value="1"/>
</dbReference>
<dbReference type="InterPro" id="IPR005828">
    <property type="entry name" value="MFS_sugar_transport-like"/>
</dbReference>
<dbReference type="GO" id="GO:0046323">
    <property type="term" value="P:D-glucose import"/>
    <property type="evidence" value="ECO:0007669"/>
    <property type="project" value="TreeGrafter"/>
</dbReference>
<feature type="transmembrane region" description="Helical" evidence="14">
    <location>
        <begin position="749"/>
        <end position="768"/>
    </location>
</feature>
<dbReference type="GO" id="GO:0042383">
    <property type="term" value="C:sarcolemma"/>
    <property type="evidence" value="ECO:0007669"/>
    <property type="project" value="UniProtKB-SubCell"/>
</dbReference>
<feature type="transmembrane region" description="Helical" evidence="14">
    <location>
        <begin position="1411"/>
        <end position="1439"/>
    </location>
</feature>
<keyword evidence="10 14" id="KW-1133">Transmembrane helix</keyword>
<dbReference type="InterPro" id="IPR036259">
    <property type="entry name" value="MFS_trans_sf"/>
</dbReference>
<feature type="transmembrane region" description="Helical" evidence="14">
    <location>
        <begin position="1896"/>
        <end position="1919"/>
    </location>
</feature>
<evidence type="ECO:0000256" key="8">
    <source>
        <dbReference type="ARBA" id="ARBA00022597"/>
    </source>
</evidence>
<dbReference type="PROSITE" id="PS50850">
    <property type="entry name" value="MFS"/>
    <property type="match status" value="4"/>
</dbReference>
<dbReference type="FunFam" id="1.20.1250.20:FF:000029">
    <property type="entry name" value="solute carrier family 2, facilitated glucose transporter member 4"/>
    <property type="match status" value="1"/>
</dbReference>
<gene>
    <name evidence="16" type="ORF">HGM15179_006152</name>
</gene>
<dbReference type="CDD" id="cd17432">
    <property type="entry name" value="MFS_GLUT_Class2"/>
    <property type="match status" value="1"/>
</dbReference>
<feature type="transmembrane region" description="Helical" evidence="14">
    <location>
        <begin position="926"/>
        <end position="955"/>
    </location>
</feature>
<dbReference type="FunFam" id="1.20.1250.20:FF:001511">
    <property type="entry name" value="Solute carrier family 2, facilitated glucose transporter member 5"/>
    <property type="match status" value="3"/>
</dbReference>
<feature type="transmembrane region" description="Helical" evidence="14">
    <location>
        <begin position="412"/>
        <end position="431"/>
    </location>
</feature>
<feature type="transmembrane region" description="Helical" evidence="14">
    <location>
        <begin position="1553"/>
        <end position="1574"/>
    </location>
</feature>
<dbReference type="PANTHER" id="PTHR23503">
    <property type="entry name" value="SOLUTE CARRIER FAMILY 2"/>
    <property type="match status" value="1"/>
</dbReference>
<feature type="transmembrane region" description="Helical" evidence="14">
    <location>
        <begin position="568"/>
        <end position="589"/>
    </location>
</feature>
<evidence type="ECO:0000259" key="15">
    <source>
        <dbReference type="PROSITE" id="PS50850"/>
    </source>
</evidence>
<keyword evidence="7" id="KW-1003">Cell membrane</keyword>
<organism evidence="16 17">
    <name type="scientific">Zosterops borbonicus</name>
    <dbReference type="NCBI Taxonomy" id="364589"/>
    <lineage>
        <taxon>Eukaryota</taxon>
        <taxon>Metazoa</taxon>
        <taxon>Chordata</taxon>
        <taxon>Craniata</taxon>
        <taxon>Vertebrata</taxon>
        <taxon>Euteleostomi</taxon>
        <taxon>Archelosauria</taxon>
        <taxon>Archosauria</taxon>
        <taxon>Dinosauria</taxon>
        <taxon>Saurischia</taxon>
        <taxon>Theropoda</taxon>
        <taxon>Coelurosauria</taxon>
        <taxon>Aves</taxon>
        <taxon>Neognathae</taxon>
        <taxon>Neoaves</taxon>
        <taxon>Telluraves</taxon>
        <taxon>Australaves</taxon>
        <taxon>Passeriformes</taxon>
        <taxon>Sylvioidea</taxon>
        <taxon>Zosteropidae</taxon>
        <taxon>Zosterops</taxon>
    </lineage>
</organism>
<feature type="transmembrane region" description="Helical" evidence="14">
    <location>
        <begin position="656"/>
        <end position="676"/>
    </location>
</feature>
<feature type="transmembrane region" description="Helical" evidence="14">
    <location>
        <begin position="903"/>
        <end position="920"/>
    </location>
</feature>
<evidence type="ECO:0000256" key="3">
    <source>
        <dbReference type="ARBA" id="ARBA00004651"/>
    </source>
</evidence>
<accession>A0A8K1LPB4</accession>
<comment type="caution">
    <text evidence="16">The sequence shown here is derived from an EMBL/GenBank/DDBJ whole genome shotgun (WGS) entry which is preliminary data.</text>
</comment>
<evidence type="ECO:0000256" key="2">
    <source>
        <dbReference type="ARBA" id="ARBA00004135"/>
    </source>
</evidence>
<feature type="transmembrane region" description="Helical" evidence="14">
    <location>
        <begin position="967"/>
        <end position="989"/>
    </location>
</feature>
<dbReference type="GO" id="GO:0005353">
    <property type="term" value="F:fructose transmembrane transporter activity"/>
    <property type="evidence" value="ECO:0007669"/>
    <property type="project" value="UniProtKB-ARBA"/>
</dbReference>
<dbReference type="InterPro" id="IPR020846">
    <property type="entry name" value="MFS_dom"/>
</dbReference>
<feature type="transmembrane region" description="Helical" evidence="14">
    <location>
        <begin position="1232"/>
        <end position="1253"/>
    </location>
</feature>
<feature type="transmembrane region" description="Helical" evidence="14">
    <location>
        <begin position="229"/>
        <end position="248"/>
    </location>
</feature>
<dbReference type="GO" id="GO:0055056">
    <property type="term" value="F:D-glucose transmembrane transporter activity"/>
    <property type="evidence" value="ECO:0007669"/>
    <property type="project" value="TreeGrafter"/>
</dbReference>
<feature type="transmembrane region" description="Helical" evidence="14">
    <location>
        <begin position="1318"/>
        <end position="1341"/>
    </location>
</feature>
<feature type="transmembrane region" description="Helical" evidence="14">
    <location>
        <begin position="196"/>
        <end position="217"/>
    </location>
</feature>
<comment type="subcellular location">
    <subcellularLocation>
        <location evidence="2">Cell membrane</location>
        <location evidence="2">Sarcolemma</location>
    </subcellularLocation>
    <subcellularLocation>
        <location evidence="3">Cell membrane</location>
        <topology evidence="3">Multi-pass membrane protein</topology>
    </subcellularLocation>
</comment>
<dbReference type="SUPFAM" id="SSF103473">
    <property type="entry name" value="MFS general substrate transporter"/>
    <property type="match status" value="4"/>
</dbReference>
<keyword evidence="11 14" id="KW-0472">Membrane</keyword>
<feature type="transmembrane region" description="Helical" evidence="14">
    <location>
        <begin position="1384"/>
        <end position="1405"/>
    </location>
</feature>
<dbReference type="InterPro" id="IPR005829">
    <property type="entry name" value="Sugar_transporter_CS"/>
</dbReference>
<feature type="transmembrane region" description="Helical" evidence="14">
    <location>
        <begin position="478"/>
        <end position="502"/>
    </location>
</feature>
<evidence type="ECO:0000256" key="11">
    <source>
        <dbReference type="ARBA" id="ARBA00023136"/>
    </source>
</evidence>
<sequence length="1987" mass="220066">MVFPNGRISTYSCSQITQAETAISVSKYLPSHAHGIIFHPDYDRFEFSGRVFEGRGWWVPAVLLETCRVYVKVPAPGVWLQNKILILTICAAGIGGTFQYGYNISIINAPASYIQMFMNTTWLERVGVPLESNVILLLWSFTVSAYPLGGLTGAVVAGPMAIVLGRKMSLLLNNVFVIIAATLSGFSRMAKSFEMIMLSRFFTGVNAGVSMNIQPMYLAESAPKKLRGAVALTSASFTALGLVLGQVVGLRELLGGEESWPFLLASNVVPALIQLTALPWFPESPRYLLIDRGDKESCISALQKLRGTSDLSAELEEMLAEQAAVKGQRAKNPWELFQNPALRWQLVSIVVLSSAMQLCGNDSMYFYAAYVFREAGIPEDTIPYVVIGTGSCELITSVTCNMIIDYAGRRPLLLGGYIFMAGWAIVFMVALSQQTQISWMPYLSMACIFAYILSFGIGPAGVTGVLPTEIFDQMSRPAAYMICGSLLWFNLFLVGTAFPFIVKSLAHFCYIPFLVVCVCTALYVWFFLPETKGKSFLEISEEFRKRNFKTKARAGFYKGPEEIKTTTLYYNLFLLAFVLGLTGAFHYGLQVSIINSPAEYIQSFIRETWLKRYGSSPSPEMITLMWSFIVSIYSIGGLLGSSSAGYLSVRFGRKKAMLLANIPALLGAALMGLSRLCGSFEMIIAGRLFSGVCGGLAQNVHIMFAGECAPRHLRGLIAITASTSIAVGKFVGFALGLREVLGVEALWPILLTANAVPVLVQFLTLPFFPDSPRYLLIDRKDKEGCIKAVKQLWGDGDHVAEINDMLSEQKAIGGEKAKSIWDLLRDRGVRWQLISLFLVISCMQLIGVNLVYFYAYDIFTKAGIPPAQIHYVSLGVGTTEILSTVLCGFLIERAGRKTLLWKSYTVMALALGLLTVTLSQQDSFFWVPYCSVALVFIFIMSFGIGPGAVACPLITEIFIQSYRPTAYVFNGVTNWIQLFILGLVFPFIVKGLGNYCFIIFLTYCVSMAIFVFLVLPETKGKTMLQVMEDFNRLNYRGKKGQAALQQSNCSVIQYRRLLLMIVVLGIGGTHLSGFQMSVINYASPYIQKFINETWLERYGSALPQETLMLLWSLIVSMYCMGGMIGCLCSGYLTAKFGKKKCLLFNDVVLITATLHTGLSRRAKAFEMILAGRFLEGIAAGIHMNAHVQYAGEISPKKLRGFINVTSTVFLALGKTVARVLGLRELLGTEDLWHVLLSFSGLVAVIQLLFLPFFPESPPYLLLQKEDKAGCLKAMKQLWGEGNYQTEFDDLMKEKAITKGTKIMNVLEVLRERSVYPQLCTMLLLLLSLQLCGLSAITFYTSEIFVTANLQESIIPYVSLGVSISELIAIIFCSSIIDRFGRRTLLCGGYLLMALILVLLETSLLLSDQFLWLRYCSVILIFLFIIAYGLGPAGVVVSVMNEIFTLSTRASAFVIGGIVIWLGLTFTGMIFPFAVPLFFAKEKDKSSPIAAFGGHAQVQYQGLFRMIVVLGIGGTFQIGFQISTITYMSQHVKAFINETWLERYGYPIQQDNLLFLWSITVSIFGIGGILGSSGSRYLTVKFGKKKCLLCTNVLMIMAASIMGCSKISHSFEMILVGRFMCGISAGLCVPLHHQYVGEISPRKLRGFANSTSSFFWSLGKAVGQISGQRELLGSQSLWPMLMASCGVPALVQLVTLPFFPESPPYLLMHKGDQEGCKKAIRQLWGEGQHQAEIDDIMKEKATMKNTKILSVLELVKEPAFRWQLYMIVILTATIQLCGINAIYFYTFEVLQAAGFDEKMASYMTLSIGLSELTAAVVCSSIIERLGRKVLIRGGYWIMGSLLAAITVTLSLQDWYFWMPYCSLGLIILFTVVFAVGPGGATVSTRVEIFKLSCRPPAFVISAVLNWLGVFVIGTTFPFIVERLKHFCFLIFMVVLFTSGMIVHLFLPETKGKSIMEITEEFDKLNFKNKRVPEAPNHVTEDYAFCTRL</sequence>
<protein>
    <recommendedName>
        <fullName evidence="5">Solute carrier family 2, facilitated glucose transporter member 5</fullName>
    </recommendedName>
    <alternativeName>
        <fullName evidence="13">Fructose transporter</fullName>
    </alternativeName>
    <alternativeName>
        <fullName evidence="12">Glucose transporter type 5, small intestine</fullName>
    </alternativeName>
</protein>
<feature type="transmembrane region" description="Helical" evidence="14">
    <location>
        <begin position="1833"/>
        <end position="1850"/>
    </location>
</feature>
<evidence type="ECO:0000256" key="5">
    <source>
        <dbReference type="ARBA" id="ARBA00015973"/>
    </source>
</evidence>
<feature type="domain" description="Major facilitator superfamily (MFS) profile" evidence="15">
    <location>
        <begin position="1517"/>
        <end position="1949"/>
    </location>
</feature>
<keyword evidence="17" id="KW-1185">Reference proteome</keyword>
<dbReference type="GO" id="GO:0070837">
    <property type="term" value="P:dehydroascorbic acid transport"/>
    <property type="evidence" value="ECO:0007669"/>
    <property type="project" value="TreeGrafter"/>
</dbReference>
<keyword evidence="6" id="KW-0813">Transport</keyword>
<evidence type="ECO:0000256" key="9">
    <source>
        <dbReference type="ARBA" id="ARBA00022692"/>
    </source>
</evidence>
<feature type="transmembrane region" description="Helical" evidence="14">
    <location>
        <begin position="84"/>
        <end position="102"/>
    </location>
</feature>
<feature type="transmembrane region" description="Helical" evidence="14">
    <location>
        <begin position="134"/>
        <end position="158"/>
    </location>
</feature>
<feature type="domain" description="Major facilitator superfamily (MFS) profile" evidence="15">
    <location>
        <begin position="89"/>
        <end position="532"/>
    </location>
</feature>
<dbReference type="OrthoDB" id="8120565at2759"/>
<dbReference type="Gene3D" id="1.20.1250.20">
    <property type="entry name" value="MFS general substrate transporter like domains"/>
    <property type="match status" value="4"/>
</dbReference>
<comment type="similarity">
    <text evidence="4">Belongs to the major facilitator superfamily. Sugar transporter (TC 2.A.1.1) family. Glucose transporter subfamily.</text>
</comment>
<feature type="transmembrane region" description="Helical" evidence="14">
    <location>
        <begin position="1798"/>
        <end position="1821"/>
    </location>
</feature>
<evidence type="ECO:0000256" key="7">
    <source>
        <dbReference type="ARBA" id="ARBA00022475"/>
    </source>
</evidence>
<evidence type="ECO:0000256" key="12">
    <source>
        <dbReference type="ARBA" id="ARBA00029961"/>
    </source>
</evidence>
<evidence type="ECO:0000256" key="10">
    <source>
        <dbReference type="ARBA" id="ARBA00022989"/>
    </source>
</evidence>
<evidence type="ECO:0000313" key="17">
    <source>
        <dbReference type="Proteomes" id="UP000796761"/>
    </source>
</evidence>
<feature type="domain" description="Major facilitator superfamily (MFS) profile" evidence="15">
    <location>
        <begin position="1061"/>
        <end position="1525"/>
    </location>
</feature>
<feature type="transmembrane region" description="Helical" evidence="14">
    <location>
        <begin position="682"/>
        <end position="704"/>
    </location>
</feature>
<proteinExistence type="inferred from homology"/>
<keyword evidence="8" id="KW-0762">Sugar transport</keyword>
<comment type="catalytic activity">
    <reaction evidence="1">
        <text>D-fructose(out) = D-fructose(in)</text>
        <dbReference type="Rhea" id="RHEA:60372"/>
        <dbReference type="ChEBI" id="CHEBI:37721"/>
    </reaction>
</comment>
<reference evidence="16" key="1">
    <citation type="submission" date="2019-04" db="EMBL/GenBank/DDBJ databases">
        <title>Genome assembly of Zosterops borbonicus 15179.</title>
        <authorList>
            <person name="Leroy T."/>
            <person name="Anselmetti Y."/>
            <person name="Tilak M.-K."/>
            <person name="Nabholz B."/>
        </authorList>
    </citation>
    <scope>NUCLEOTIDE SEQUENCE</scope>
    <source>
        <strain evidence="16">HGM_15179</strain>
        <tissue evidence="16">Muscle</tissue>
    </source>
</reference>
<feature type="transmembrane region" description="Helical" evidence="14">
    <location>
        <begin position="170"/>
        <end position="190"/>
    </location>
</feature>
<dbReference type="EMBL" id="SWJQ01000136">
    <property type="protein sequence ID" value="TRZ20971.1"/>
    <property type="molecule type" value="Genomic_DNA"/>
</dbReference>
<evidence type="ECO:0000256" key="4">
    <source>
        <dbReference type="ARBA" id="ARBA00007004"/>
    </source>
</evidence>
<feature type="transmembrane region" description="Helical" evidence="14">
    <location>
        <begin position="260"/>
        <end position="281"/>
    </location>
</feature>
<feature type="transmembrane region" description="Helical" evidence="14">
    <location>
        <begin position="1353"/>
        <end position="1372"/>
    </location>
</feature>
<name>A0A8K1LPB4_9PASS</name>
<dbReference type="InterPro" id="IPR003663">
    <property type="entry name" value="Sugar/inositol_transpt"/>
</dbReference>
<feature type="transmembrane region" description="Helical" evidence="14">
    <location>
        <begin position="1586"/>
        <end position="1607"/>
    </location>
</feature>
<dbReference type="InterPro" id="IPR045263">
    <property type="entry name" value="GLUT"/>
</dbReference>
<dbReference type="GO" id="GO:1990539">
    <property type="term" value="P:fructose import across plasma membrane"/>
    <property type="evidence" value="ECO:0007669"/>
    <property type="project" value="UniProtKB-ARBA"/>
</dbReference>
<keyword evidence="9 14" id="KW-0812">Transmembrane</keyword>
<dbReference type="PRINTS" id="PR00171">
    <property type="entry name" value="SUGRTRNSPORT"/>
</dbReference>
<feature type="transmembrane region" description="Helical" evidence="14">
    <location>
        <begin position="1451"/>
        <end position="1478"/>
    </location>
</feature>